<dbReference type="InterPro" id="IPR038377">
    <property type="entry name" value="Na/Glc_symporter_sf"/>
</dbReference>
<dbReference type="GO" id="GO:0005886">
    <property type="term" value="C:plasma membrane"/>
    <property type="evidence" value="ECO:0007669"/>
    <property type="project" value="UniProtKB-SubCell"/>
</dbReference>
<comment type="caution">
    <text evidence="13">The sequence shown here is derived from an EMBL/GenBank/DDBJ whole genome shotgun (WGS) entry which is preliminary data.</text>
</comment>
<dbReference type="EMBL" id="JABSTV010001251">
    <property type="protein sequence ID" value="KAH7950967.1"/>
    <property type="molecule type" value="Genomic_DNA"/>
</dbReference>
<feature type="transmembrane region" description="Helical" evidence="12">
    <location>
        <begin position="170"/>
        <end position="195"/>
    </location>
</feature>
<evidence type="ECO:0000256" key="12">
    <source>
        <dbReference type="SAM" id="Phobius"/>
    </source>
</evidence>
<comment type="subcellular location">
    <subcellularLocation>
        <location evidence="1">Cell membrane</location>
        <topology evidence="1">Multi-pass membrane protein</topology>
    </subcellularLocation>
</comment>
<gene>
    <name evidence="13" type="ORF">HPB52_003565</name>
</gene>
<evidence type="ECO:0000256" key="7">
    <source>
        <dbReference type="ARBA" id="ARBA00023053"/>
    </source>
</evidence>
<evidence type="ECO:0000256" key="4">
    <source>
        <dbReference type="ARBA" id="ARBA00022475"/>
    </source>
</evidence>
<protein>
    <recommendedName>
        <fullName evidence="15">Sodium/solute symporter</fullName>
    </recommendedName>
</protein>
<evidence type="ECO:0000256" key="10">
    <source>
        <dbReference type="ARBA" id="ARBA00023201"/>
    </source>
</evidence>
<evidence type="ECO:0008006" key="15">
    <source>
        <dbReference type="Google" id="ProtNLM"/>
    </source>
</evidence>
<dbReference type="AlphaFoldDB" id="A0A9D4PQ66"/>
<evidence type="ECO:0000256" key="8">
    <source>
        <dbReference type="ARBA" id="ARBA00023065"/>
    </source>
</evidence>
<comment type="similarity">
    <text evidence="2 11">Belongs to the sodium:solute symporter (SSF) (TC 2.A.21) family.</text>
</comment>
<reference evidence="13" key="1">
    <citation type="journal article" date="2020" name="Cell">
        <title>Large-Scale Comparative Analyses of Tick Genomes Elucidate Their Genetic Diversity and Vector Capacities.</title>
        <authorList>
            <consortium name="Tick Genome and Microbiome Consortium (TIGMIC)"/>
            <person name="Jia N."/>
            <person name="Wang J."/>
            <person name="Shi W."/>
            <person name="Du L."/>
            <person name="Sun Y."/>
            <person name="Zhan W."/>
            <person name="Jiang J.F."/>
            <person name="Wang Q."/>
            <person name="Zhang B."/>
            <person name="Ji P."/>
            <person name="Bell-Sakyi L."/>
            <person name="Cui X.M."/>
            <person name="Yuan T.T."/>
            <person name="Jiang B.G."/>
            <person name="Yang W.F."/>
            <person name="Lam T.T."/>
            <person name="Chang Q.C."/>
            <person name="Ding S.J."/>
            <person name="Wang X.J."/>
            <person name="Zhu J.G."/>
            <person name="Ruan X.D."/>
            <person name="Zhao L."/>
            <person name="Wei J.T."/>
            <person name="Ye R.Z."/>
            <person name="Que T.C."/>
            <person name="Du C.H."/>
            <person name="Zhou Y.H."/>
            <person name="Cheng J.X."/>
            <person name="Dai P.F."/>
            <person name="Guo W.B."/>
            <person name="Han X.H."/>
            <person name="Huang E.J."/>
            <person name="Li L.F."/>
            <person name="Wei W."/>
            <person name="Gao Y.C."/>
            <person name="Liu J.Z."/>
            <person name="Shao H.Z."/>
            <person name="Wang X."/>
            <person name="Wang C.C."/>
            <person name="Yang T.C."/>
            <person name="Huo Q.B."/>
            <person name="Li W."/>
            <person name="Chen H.Y."/>
            <person name="Chen S.E."/>
            <person name="Zhou L.G."/>
            <person name="Ni X.B."/>
            <person name="Tian J.H."/>
            <person name="Sheng Y."/>
            <person name="Liu T."/>
            <person name="Pan Y.S."/>
            <person name="Xia L.Y."/>
            <person name="Li J."/>
            <person name="Zhao F."/>
            <person name="Cao W.C."/>
        </authorList>
    </citation>
    <scope>NUCLEOTIDE SEQUENCE</scope>
    <source>
        <strain evidence="13">Rsan-2018</strain>
    </source>
</reference>
<dbReference type="Gene3D" id="1.20.1730.10">
    <property type="entry name" value="Sodium/glucose cotransporter"/>
    <property type="match status" value="1"/>
</dbReference>
<dbReference type="PANTHER" id="PTHR42985">
    <property type="entry name" value="SODIUM-COUPLED MONOCARBOXYLATE TRANSPORTER"/>
    <property type="match status" value="1"/>
</dbReference>
<dbReference type="Proteomes" id="UP000821837">
    <property type="component" value="Chromosome 5"/>
</dbReference>
<feature type="transmembrane region" description="Helical" evidence="12">
    <location>
        <begin position="110"/>
        <end position="135"/>
    </location>
</feature>
<keyword evidence="7" id="KW-0915">Sodium</keyword>
<evidence type="ECO:0000256" key="2">
    <source>
        <dbReference type="ARBA" id="ARBA00006434"/>
    </source>
</evidence>
<feature type="transmembrane region" description="Helical" evidence="12">
    <location>
        <begin position="242"/>
        <end position="263"/>
    </location>
</feature>
<dbReference type="PROSITE" id="PS50283">
    <property type="entry name" value="NA_SOLUT_SYMP_3"/>
    <property type="match status" value="1"/>
</dbReference>
<keyword evidence="14" id="KW-1185">Reference proteome</keyword>
<evidence type="ECO:0000256" key="1">
    <source>
        <dbReference type="ARBA" id="ARBA00004651"/>
    </source>
</evidence>
<evidence type="ECO:0000313" key="13">
    <source>
        <dbReference type="EMBL" id="KAH7950967.1"/>
    </source>
</evidence>
<accession>A0A9D4PQ66</accession>
<keyword evidence="3" id="KW-0813">Transport</keyword>
<evidence type="ECO:0000256" key="5">
    <source>
        <dbReference type="ARBA" id="ARBA00022692"/>
    </source>
</evidence>
<dbReference type="InterPro" id="IPR001734">
    <property type="entry name" value="Na/solute_symporter"/>
</dbReference>
<keyword evidence="8" id="KW-0406">Ion transport</keyword>
<dbReference type="Pfam" id="PF00474">
    <property type="entry name" value="SSF"/>
    <property type="match status" value="1"/>
</dbReference>
<dbReference type="PANTHER" id="PTHR42985:SF40">
    <property type="entry name" value="LD47995P-RELATED"/>
    <property type="match status" value="1"/>
</dbReference>
<keyword evidence="10" id="KW-0739">Sodium transport</keyword>
<feature type="transmembrane region" description="Helical" evidence="12">
    <location>
        <begin position="20"/>
        <end position="38"/>
    </location>
</feature>
<evidence type="ECO:0000313" key="14">
    <source>
        <dbReference type="Proteomes" id="UP000821837"/>
    </source>
</evidence>
<name>A0A9D4PQ66_RHISA</name>
<evidence type="ECO:0000256" key="6">
    <source>
        <dbReference type="ARBA" id="ARBA00022989"/>
    </source>
</evidence>
<dbReference type="InterPro" id="IPR051163">
    <property type="entry name" value="Sodium:Solute_Symporter_SSF"/>
</dbReference>
<feature type="transmembrane region" description="Helical" evidence="12">
    <location>
        <begin position="70"/>
        <end position="89"/>
    </location>
</feature>
<feature type="transmembrane region" description="Helical" evidence="12">
    <location>
        <begin position="216"/>
        <end position="236"/>
    </location>
</feature>
<dbReference type="VEuPathDB" id="VectorBase:RSAN_039457"/>
<keyword evidence="6 12" id="KW-1133">Transmembrane helix</keyword>
<organism evidence="13 14">
    <name type="scientific">Rhipicephalus sanguineus</name>
    <name type="common">Brown dog tick</name>
    <name type="synonym">Ixodes sanguineus</name>
    <dbReference type="NCBI Taxonomy" id="34632"/>
    <lineage>
        <taxon>Eukaryota</taxon>
        <taxon>Metazoa</taxon>
        <taxon>Ecdysozoa</taxon>
        <taxon>Arthropoda</taxon>
        <taxon>Chelicerata</taxon>
        <taxon>Arachnida</taxon>
        <taxon>Acari</taxon>
        <taxon>Parasitiformes</taxon>
        <taxon>Ixodida</taxon>
        <taxon>Ixodoidea</taxon>
        <taxon>Ixodidae</taxon>
        <taxon>Rhipicephalinae</taxon>
        <taxon>Rhipicephalus</taxon>
        <taxon>Rhipicephalus</taxon>
    </lineage>
</organism>
<evidence type="ECO:0000256" key="11">
    <source>
        <dbReference type="RuleBase" id="RU362091"/>
    </source>
</evidence>
<reference evidence="13" key="2">
    <citation type="submission" date="2021-09" db="EMBL/GenBank/DDBJ databases">
        <authorList>
            <person name="Jia N."/>
            <person name="Wang J."/>
            <person name="Shi W."/>
            <person name="Du L."/>
            <person name="Sun Y."/>
            <person name="Zhan W."/>
            <person name="Jiang J."/>
            <person name="Wang Q."/>
            <person name="Zhang B."/>
            <person name="Ji P."/>
            <person name="Sakyi L.B."/>
            <person name="Cui X."/>
            <person name="Yuan T."/>
            <person name="Jiang B."/>
            <person name="Yang W."/>
            <person name="Lam T.T.-Y."/>
            <person name="Chang Q."/>
            <person name="Ding S."/>
            <person name="Wang X."/>
            <person name="Zhu J."/>
            <person name="Ruan X."/>
            <person name="Zhao L."/>
            <person name="Wei J."/>
            <person name="Que T."/>
            <person name="Du C."/>
            <person name="Cheng J."/>
            <person name="Dai P."/>
            <person name="Han X."/>
            <person name="Huang E."/>
            <person name="Gao Y."/>
            <person name="Liu J."/>
            <person name="Shao H."/>
            <person name="Ye R."/>
            <person name="Li L."/>
            <person name="Wei W."/>
            <person name="Wang X."/>
            <person name="Wang C."/>
            <person name="Huo Q."/>
            <person name="Li W."/>
            <person name="Guo W."/>
            <person name="Chen H."/>
            <person name="Chen S."/>
            <person name="Zhou L."/>
            <person name="Zhou L."/>
            <person name="Ni X."/>
            <person name="Tian J."/>
            <person name="Zhou Y."/>
            <person name="Sheng Y."/>
            <person name="Liu T."/>
            <person name="Pan Y."/>
            <person name="Xia L."/>
            <person name="Li J."/>
            <person name="Zhao F."/>
            <person name="Cao W."/>
        </authorList>
    </citation>
    <scope>NUCLEOTIDE SEQUENCE</scope>
    <source>
        <strain evidence="13">Rsan-2018</strain>
        <tissue evidence="13">Larvae</tissue>
    </source>
</reference>
<keyword evidence="9 12" id="KW-0472">Membrane</keyword>
<keyword evidence="5 12" id="KW-0812">Transmembrane</keyword>
<evidence type="ECO:0000256" key="9">
    <source>
        <dbReference type="ARBA" id="ARBA00023136"/>
    </source>
</evidence>
<dbReference type="GO" id="GO:0015293">
    <property type="term" value="F:symporter activity"/>
    <property type="evidence" value="ECO:0007669"/>
    <property type="project" value="TreeGrafter"/>
</dbReference>
<proteinExistence type="inferred from homology"/>
<dbReference type="GO" id="GO:0006814">
    <property type="term" value="P:sodium ion transport"/>
    <property type="evidence" value="ECO:0007669"/>
    <property type="project" value="UniProtKB-KW"/>
</dbReference>
<sequence length="302" mass="32345">MDRRWPWSQGGMKAVVWTDAFQMTVMLLGMLSVVVWGTTKFGGFGDVWATAVNGGRVQFFNTQLDVQHSGSLWTVLFGTTFVWLASYGTSQTQVQRFCSVSSLKKAKAAVYINIPGVMINISLSCLAGLVIYAHYVDCDPLKEGKISNPDQLVPYFVMETMNGVPGLPGLFVACVFSSALSTLSSGFNSLAAVTWEDFLVRHLSLTSRQEAYVTKLSAATYGLLTIGLAFVAGSVGSILKGALVGLMLGEAMCLWVVVGSLLYGSPSEDLPTSVEGCEGAATLPVLGGHFNATMHRSPEEPQ</sequence>
<evidence type="ECO:0000256" key="3">
    <source>
        <dbReference type="ARBA" id="ARBA00022448"/>
    </source>
</evidence>
<keyword evidence="4" id="KW-1003">Cell membrane</keyword>